<keyword evidence="1" id="KW-0805">Transcription regulation</keyword>
<dbReference type="InterPro" id="IPR018060">
    <property type="entry name" value="HTH_AraC"/>
</dbReference>
<dbReference type="SUPFAM" id="SSF51182">
    <property type="entry name" value="RmlC-like cupins"/>
    <property type="match status" value="1"/>
</dbReference>
<evidence type="ECO:0000256" key="3">
    <source>
        <dbReference type="ARBA" id="ARBA00023163"/>
    </source>
</evidence>
<dbReference type="InterPro" id="IPR011051">
    <property type="entry name" value="RmlC_Cupin_sf"/>
</dbReference>
<evidence type="ECO:0000256" key="2">
    <source>
        <dbReference type="ARBA" id="ARBA00023125"/>
    </source>
</evidence>
<evidence type="ECO:0000259" key="4">
    <source>
        <dbReference type="PROSITE" id="PS01124"/>
    </source>
</evidence>
<dbReference type="Pfam" id="PF14525">
    <property type="entry name" value="AraC_binding_2"/>
    <property type="match status" value="1"/>
</dbReference>
<comment type="caution">
    <text evidence="5">The sequence shown here is derived from an EMBL/GenBank/DDBJ whole genome shotgun (WGS) entry which is preliminary data.</text>
</comment>
<dbReference type="Gene3D" id="1.10.10.60">
    <property type="entry name" value="Homeodomain-like"/>
    <property type="match status" value="1"/>
</dbReference>
<dbReference type="SMART" id="SM00342">
    <property type="entry name" value="HTH_ARAC"/>
    <property type="match status" value="1"/>
</dbReference>
<dbReference type="PANTHER" id="PTHR43280:SF2">
    <property type="entry name" value="HTH-TYPE TRANSCRIPTIONAL REGULATOR EXSA"/>
    <property type="match status" value="1"/>
</dbReference>
<dbReference type="InterPro" id="IPR018062">
    <property type="entry name" value="HTH_AraC-typ_CS"/>
</dbReference>
<dbReference type="PANTHER" id="PTHR43280">
    <property type="entry name" value="ARAC-FAMILY TRANSCRIPTIONAL REGULATOR"/>
    <property type="match status" value="1"/>
</dbReference>
<dbReference type="InterPro" id="IPR035418">
    <property type="entry name" value="AraC-bd_2"/>
</dbReference>
<dbReference type="Pfam" id="PF12833">
    <property type="entry name" value="HTH_18"/>
    <property type="match status" value="1"/>
</dbReference>
<dbReference type="EMBL" id="JAHWXT010000003">
    <property type="protein sequence ID" value="MCF0265056.1"/>
    <property type="molecule type" value="Genomic_DNA"/>
</dbReference>
<dbReference type="PROSITE" id="PS00041">
    <property type="entry name" value="HTH_ARAC_FAMILY_1"/>
    <property type="match status" value="1"/>
</dbReference>
<dbReference type="InterPro" id="IPR009057">
    <property type="entry name" value="Homeodomain-like_sf"/>
</dbReference>
<keyword evidence="3" id="KW-0804">Transcription</keyword>
<dbReference type="SUPFAM" id="SSF46689">
    <property type="entry name" value="Homeodomain-like"/>
    <property type="match status" value="1"/>
</dbReference>
<dbReference type="Gene3D" id="2.60.120.10">
    <property type="entry name" value="Jelly Rolls"/>
    <property type="match status" value="1"/>
</dbReference>
<accession>A0A8X8GR54</accession>
<dbReference type="GO" id="GO:0003700">
    <property type="term" value="F:DNA-binding transcription factor activity"/>
    <property type="evidence" value="ECO:0007669"/>
    <property type="project" value="InterPro"/>
</dbReference>
<dbReference type="AlphaFoldDB" id="A0A8X8GR54"/>
<reference evidence="5" key="1">
    <citation type="submission" date="2021-07" db="EMBL/GenBank/DDBJ databases">
        <authorList>
            <person name="Fernandez M."/>
            <person name="Pereira P."/>
            <person name="Torres Tejerizo G.A."/>
            <person name="Gonzalez P."/>
            <person name="Agostini E."/>
        </authorList>
    </citation>
    <scope>NUCLEOTIDE SEQUENCE</scope>
    <source>
        <strain evidence="5">SFC 500-1A</strain>
    </source>
</reference>
<dbReference type="Proteomes" id="UP000887320">
    <property type="component" value="Unassembled WGS sequence"/>
</dbReference>
<dbReference type="PROSITE" id="PS01124">
    <property type="entry name" value="HTH_ARAC_FAMILY_2"/>
    <property type="match status" value="1"/>
</dbReference>
<gene>
    <name evidence="5" type="ORF">KW868_11400</name>
</gene>
<protein>
    <submittedName>
        <fullName evidence="5">AraC family transcriptional regulator</fullName>
    </submittedName>
</protein>
<feature type="domain" description="HTH araC/xylS-type" evidence="4">
    <location>
        <begin position="211"/>
        <end position="312"/>
    </location>
</feature>
<keyword evidence="2" id="KW-0238">DNA-binding</keyword>
<dbReference type="InterPro" id="IPR020449">
    <property type="entry name" value="Tscrpt_reg_AraC-type_HTH"/>
</dbReference>
<dbReference type="InterPro" id="IPR014710">
    <property type="entry name" value="RmlC-like_jellyroll"/>
</dbReference>
<evidence type="ECO:0000313" key="6">
    <source>
        <dbReference type="Proteomes" id="UP000887320"/>
    </source>
</evidence>
<proteinExistence type="predicted"/>
<evidence type="ECO:0000256" key="1">
    <source>
        <dbReference type="ARBA" id="ARBA00023015"/>
    </source>
</evidence>
<dbReference type="RefSeq" id="WP_234623422.1">
    <property type="nucleotide sequence ID" value="NZ_JAHWXT010000003.1"/>
</dbReference>
<name>A0A8X8GR54_ACIGI</name>
<dbReference type="GO" id="GO:0043565">
    <property type="term" value="F:sequence-specific DNA binding"/>
    <property type="evidence" value="ECO:0007669"/>
    <property type="project" value="InterPro"/>
</dbReference>
<sequence>MMFNYDTRRVKNKLQRDYWQDAISQVFVPLTCNVSVQDGFFGALSAKHIGNIQLVEIKGYGQYVERHASNIRHSHHDEILFIFLIEGQMGVQYHGREQCLGKGQFIFHDTQQPYDLYLNGQFNQLVLMFPREQFQQYFGRPDQLCGHAFGDGHPLKILLLNYAHDLFWFPEQASTELQQVVLHKFFDLLRYVVLDQIKDKTPRSSSHSMLVQIKHLILEHLDNSGLSIHDIAQDLRISSRYISKLFQQNETTFGRYVMQSRLQLAKKMLIQTNEHTHKINQIAYQCGFDDMSKFSREFRKHYGISPSMMRKIN</sequence>
<dbReference type="PRINTS" id="PR00032">
    <property type="entry name" value="HTHARAC"/>
</dbReference>
<evidence type="ECO:0000313" key="5">
    <source>
        <dbReference type="EMBL" id="MCF0265056.1"/>
    </source>
</evidence>
<organism evidence="5 6">
    <name type="scientific">Acinetobacter guillouiae</name>
    <name type="common">Acinetobacter genomosp. 11</name>
    <dbReference type="NCBI Taxonomy" id="106649"/>
    <lineage>
        <taxon>Bacteria</taxon>
        <taxon>Pseudomonadati</taxon>
        <taxon>Pseudomonadota</taxon>
        <taxon>Gammaproteobacteria</taxon>
        <taxon>Moraxellales</taxon>
        <taxon>Moraxellaceae</taxon>
        <taxon>Acinetobacter</taxon>
    </lineage>
</organism>